<sequence>MTCAKQLSEGNGLGVDESTARLSEAGSGVEGAKNLFILRKTVLYWNWRVGSLERYPFMNHRKSRAFTLIELLVVIAIIAILAAILFPVFAQAKEQAKKTTSISNMKQLLLAAIMYMTDADDKHHRIRNGYQTYVPPVGDPNWAIGAEDMLVPYIKNSGLFKNPSDPIERDDCDATYGFPISYSWTHYQSGTWEDSATFGVHAFYNTQDSRPEAAIGKPAQTIILYDLWTTASYSEGYSYWRWDNTGIAVGIPLHPQQLSFTWCSAKPGAARMSIGSHNSNSNWGFDDGHVATMRREQIMHRPWDATAIANRERNLLHWNEEFKK</sequence>
<dbReference type="SUPFAM" id="SSF54523">
    <property type="entry name" value="Pili subunits"/>
    <property type="match status" value="1"/>
</dbReference>
<dbReference type="KEGG" id="npy:NPRO_19080"/>
<keyword evidence="1" id="KW-1133">Transmembrane helix</keyword>
<dbReference type="Proteomes" id="UP000662873">
    <property type="component" value="Chromosome"/>
</dbReference>
<dbReference type="Pfam" id="PF07963">
    <property type="entry name" value="N_methyl"/>
    <property type="match status" value="1"/>
</dbReference>
<dbReference type="NCBIfam" id="TIGR02532">
    <property type="entry name" value="IV_pilin_GFxxxE"/>
    <property type="match status" value="1"/>
</dbReference>
<evidence type="ECO:0000313" key="2">
    <source>
        <dbReference type="EMBL" id="BBO24313.1"/>
    </source>
</evidence>
<evidence type="ECO:0008006" key="4">
    <source>
        <dbReference type="Google" id="ProtNLM"/>
    </source>
</evidence>
<keyword evidence="1" id="KW-0472">Membrane</keyword>
<proteinExistence type="predicted"/>
<keyword evidence="1" id="KW-0812">Transmembrane</keyword>
<dbReference type="Gene3D" id="3.30.700.10">
    <property type="entry name" value="Glycoprotein, Type 4 Pilin"/>
    <property type="match status" value="1"/>
</dbReference>
<dbReference type="PANTHER" id="PTHR30093">
    <property type="entry name" value="GENERAL SECRETION PATHWAY PROTEIN G"/>
    <property type="match status" value="1"/>
</dbReference>
<dbReference type="InterPro" id="IPR012902">
    <property type="entry name" value="N_methyl_site"/>
</dbReference>
<reference evidence="2" key="1">
    <citation type="journal article" name="DNA Res.">
        <title>The physiological potential of anammox bacteria as revealed by their core genome structure.</title>
        <authorList>
            <person name="Okubo T."/>
            <person name="Toyoda A."/>
            <person name="Fukuhara K."/>
            <person name="Uchiyama I."/>
            <person name="Harigaya Y."/>
            <person name="Kuroiwa M."/>
            <person name="Suzuki T."/>
            <person name="Murakami Y."/>
            <person name="Suwa Y."/>
            <person name="Takami H."/>
        </authorList>
    </citation>
    <scope>NUCLEOTIDE SEQUENCE</scope>
    <source>
        <strain evidence="2">317325-2</strain>
    </source>
</reference>
<organism evidence="2 3">
    <name type="scientific">Candidatus Nitrosymbiomonas proteolyticus</name>
    <dbReference type="NCBI Taxonomy" id="2608984"/>
    <lineage>
        <taxon>Bacteria</taxon>
        <taxon>Bacillati</taxon>
        <taxon>Armatimonadota</taxon>
        <taxon>Armatimonadota incertae sedis</taxon>
        <taxon>Candidatus Nitrosymbiomonas</taxon>
    </lineage>
</organism>
<dbReference type="AlphaFoldDB" id="A0A809R9R6"/>
<feature type="transmembrane region" description="Helical" evidence="1">
    <location>
        <begin position="68"/>
        <end position="90"/>
    </location>
</feature>
<accession>A0A809R9R6</accession>
<evidence type="ECO:0000256" key="1">
    <source>
        <dbReference type="SAM" id="Phobius"/>
    </source>
</evidence>
<evidence type="ECO:0000313" key="3">
    <source>
        <dbReference type="Proteomes" id="UP000662873"/>
    </source>
</evidence>
<dbReference type="EMBL" id="AP021858">
    <property type="protein sequence ID" value="BBO24313.1"/>
    <property type="molecule type" value="Genomic_DNA"/>
</dbReference>
<protein>
    <recommendedName>
        <fullName evidence="4">Prepilin-type N-terminal cleavage/methylation domain-containing protein</fullName>
    </recommendedName>
</protein>
<name>A0A809R9R6_9BACT</name>
<dbReference type="InterPro" id="IPR045584">
    <property type="entry name" value="Pilin-like"/>
</dbReference>
<gene>
    <name evidence="2" type="ORF">NPRO_19080</name>
</gene>